<feature type="transmembrane region" description="Helical" evidence="2">
    <location>
        <begin position="230"/>
        <end position="249"/>
    </location>
</feature>
<dbReference type="AlphaFoldDB" id="A0A8J3FY28"/>
<feature type="transmembrane region" description="Helical" evidence="2">
    <location>
        <begin position="270"/>
        <end position="290"/>
    </location>
</feature>
<dbReference type="SMART" id="SM00028">
    <property type="entry name" value="TPR"/>
    <property type="match status" value="2"/>
</dbReference>
<feature type="repeat" description="TPR" evidence="1">
    <location>
        <begin position="142"/>
        <end position="175"/>
    </location>
</feature>
<dbReference type="InterPro" id="IPR011990">
    <property type="entry name" value="TPR-like_helical_dom_sf"/>
</dbReference>
<dbReference type="Pfam" id="PF13432">
    <property type="entry name" value="TPR_16"/>
    <property type="match status" value="1"/>
</dbReference>
<dbReference type="Gene3D" id="1.25.40.10">
    <property type="entry name" value="Tetratricopeptide repeat domain"/>
    <property type="match status" value="2"/>
</dbReference>
<keyword evidence="2" id="KW-1133">Transmembrane helix</keyword>
<dbReference type="RefSeq" id="WP_189060799.1">
    <property type="nucleotide sequence ID" value="NZ_BMMK01000029.1"/>
</dbReference>
<dbReference type="SUPFAM" id="SSF48452">
    <property type="entry name" value="TPR-like"/>
    <property type="match status" value="1"/>
</dbReference>
<dbReference type="PANTHER" id="PTHR12558">
    <property type="entry name" value="CELL DIVISION CYCLE 16,23,27"/>
    <property type="match status" value="1"/>
</dbReference>
<dbReference type="InterPro" id="IPR019734">
    <property type="entry name" value="TPR_rpt"/>
</dbReference>
<dbReference type="PROSITE" id="PS50005">
    <property type="entry name" value="TPR"/>
    <property type="match status" value="1"/>
</dbReference>
<keyword evidence="2" id="KW-0472">Membrane</keyword>
<comment type="caution">
    <text evidence="3">The sequence shown here is derived from an EMBL/GenBank/DDBJ whole genome shotgun (WGS) entry which is preliminary data.</text>
</comment>
<proteinExistence type="predicted"/>
<evidence type="ECO:0000313" key="4">
    <source>
        <dbReference type="Proteomes" id="UP000637578"/>
    </source>
</evidence>
<gene>
    <name evidence="3" type="ORF">GCM10012275_49310</name>
</gene>
<feature type="transmembrane region" description="Helical" evidence="2">
    <location>
        <begin position="302"/>
        <end position="319"/>
    </location>
</feature>
<keyword evidence="2" id="KW-0812">Transmembrane</keyword>
<reference evidence="3" key="2">
    <citation type="submission" date="2020-09" db="EMBL/GenBank/DDBJ databases">
        <authorList>
            <person name="Sun Q."/>
            <person name="Zhou Y."/>
        </authorList>
    </citation>
    <scope>NUCLEOTIDE SEQUENCE</scope>
    <source>
        <strain evidence="3">CGMCC 4.5737</strain>
    </source>
</reference>
<reference evidence="3" key="1">
    <citation type="journal article" date="2014" name="Int. J. Syst. Evol. Microbiol.">
        <title>Complete genome sequence of Corynebacterium casei LMG S-19264T (=DSM 44701T), isolated from a smear-ripened cheese.</title>
        <authorList>
            <consortium name="US DOE Joint Genome Institute (JGI-PGF)"/>
            <person name="Walter F."/>
            <person name="Albersmeier A."/>
            <person name="Kalinowski J."/>
            <person name="Ruckert C."/>
        </authorList>
    </citation>
    <scope>NUCLEOTIDE SEQUENCE</scope>
    <source>
        <strain evidence="3">CGMCC 4.5737</strain>
    </source>
</reference>
<sequence>MAGIDGVLLRAAELTAAGRQAEAVRLLRPLVRAHPDNPTAWCHLAAALLDGERHEPALSAARRAAVLDADRDWPHRLASIALVELGRPAEAVLSARESVRLAPGEWRSHVALAEALVADAPNGGEEAAAAARRAVALAPHEARTHEVLGDVELTAHRLDEAEAAYRAARRIDPRSEHARANLALIARLRAGEPSPAFEPAAHRTVTRLALVQGAGALVLLYAGYPVPHRGLASIGLLLCLAVAAGIAVFTRKIPLAAWPGISRLLARRAVLGLAVLFLVTGFGFLLAWSLTLVMGPATVQPVALAWLATMLALGLTFLVRGSRNRGGRAAP</sequence>
<dbReference type="Pfam" id="PF13428">
    <property type="entry name" value="TPR_14"/>
    <property type="match status" value="1"/>
</dbReference>
<evidence type="ECO:0000256" key="1">
    <source>
        <dbReference type="PROSITE-ProRule" id="PRU00339"/>
    </source>
</evidence>
<protein>
    <recommendedName>
        <fullName evidence="5">Tetratricopeptide repeat protein</fullName>
    </recommendedName>
</protein>
<evidence type="ECO:0008006" key="5">
    <source>
        <dbReference type="Google" id="ProtNLM"/>
    </source>
</evidence>
<evidence type="ECO:0000313" key="3">
    <source>
        <dbReference type="EMBL" id="GGM72802.1"/>
    </source>
</evidence>
<keyword evidence="4" id="KW-1185">Reference proteome</keyword>
<dbReference type="EMBL" id="BMMK01000029">
    <property type="protein sequence ID" value="GGM72802.1"/>
    <property type="molecule type" value="Genomic_DNA"/>
</dbReference>
<name>A0A8J3FY28_9PSEU</name>
<organism evidence="3 4">
    <name type="scientific">Longimycelium tulufanense</name>
    <dbReference type="NCBI Taxonomy" id="907463"/>
    <lineage>
        <taxon>Bacteria</taxon>
        <taxon>Bacillati</taxon>
        <taxon>Actinomycetota</taxon>
        <taxon>Actinomycetes</taxon>
        <taxon>Pseudonocardiales</taxon>
        <taxon>Pseudonocardiaceae</taxon>
        <taxon>Longimycelium</taxon>
    </lineage>
</organism>
<dbReference type="PANTHER" id="PTHR12558:SF33">
    <property type="entry name" value="BLL7664 PROTEIN"/>
    <property type="match status" value="1"/>
</dbReference>
<accession>A0A8J3FY28</accession>
<keyword evidence="1" id="KW-0802">TPR repeat</keyword>
<dbReference type="Proteomes" id="UP000637578">
    <property type="component" value="Unassembled WGS sequence"/>
</dbReference>
<evidence type="ECO:0000256" key="2">
    <source>
        <dbReference type="SAM" id="Phobius"/>
    </source>
</evidence>